<keyword evidence="1" id="KW-0472">Membrane</keyword>
<reference evidence="2 3" key="1">
    <citation type="submission" date="2017-10" db="EMBL/GenBank/DDBJ databases">
        <title>Genome sequence of Caulobacter mirabilis FWC38.</title>
        <authorList>
            <person name="Fiebig A."/>
            <person name="Crosson S."/>
        </authorList>
    </citation>
    <scope>NUCLEOTIDE SEQUENCE [LARGE SCALE GENOMIC DNA]</scope>
    <source>
        <strain evidence="2 3">FWC 38</strain>
    </source>
</reference>
<keyword evidence="1" id="KW-0812">Transmembrane</keyword>
<sequence length="85" mass="9786">MDADFDDTHNPELQAHERTYHAFNVLLRWCMVLLGATITALTVWFATPGGFFGGLFTGIVLFALGYWFVIRKEEHQPLNVWEEGR</sequence>
<gene>
    <name evidence="2" type="ORF">CSW64_03265</name>
</gene>
<evidence type="ECO:0008006" key="4">
    <source>
        <dbReference type="Google" id="ProtNLM"/>
    </source>
</evidence>
<keyword evidence="3" id="KW-1185">Reference proteome</keyword>
<dbReference type="KEGG" id="cmb:CSW64_03265"/>
<organism evidence="2 3">
    <name type="scientific">Caulobacter mirabilis</name>
    <dbReference type="NCBI Taxonomy" id="69666"/>
    <lineage>
        <taxon>Bacteria</taxon>
        <taxon>Pseudomonadati</taxon>
        <taxon>Pseudomonadota</taxon>
        <taxon>Alphaproteobacteria</taxon>
        <taxon>Caulobacterales</taxon>
        <taxon>Caulobacteraceae</taxon>
        <taxon>Caulobacter</taxon>
    </lineage>
</organism>
<protein>
    <recommendedName>
        <fullName evidence="4">Cytochrome c oxidase subunit IV bacterial aa3 type domain-containing protein</fullName>
    </recommendedName>
</protein>
<evidence type="ECO:0000256" key="1">
    <source>
        <dbReference type="SAM" id="Phobius"/>
    </source>
</evidence>
<dbReference type="EMBL" id="CP024201">
    <property type="protein sequence ID" value="ATQ41497.1"/>
    <property type="molecule type" value="Genomic_DNA"/>
</dbReference>
<proteinExistence type="predicted"/>
<feature type="transmembrane region" description="Helical" evidence="1">
    <location>
        <begin position="26"/>
        <end position="45"/>
    </location>
</feature>
<dbReference type="Proteomes" id="UP000228945">
    <property type="component" value="Chromosome"/>
</dbReference>
<evidence type="ECO:0000313" key="2">
    <source>
        <dbReference type="EMBL" id="ATQ41497.1"/>
    </source>
</evidence>
<accession>A0A2D2AU52</accession>
<dbReference type="OrthoDB" id="7191110at2"/>
<keyword evidence="1" id="KW-1133">Transmembrane helix</keyword>
<dbReference type="RefSeq" id="WP_099620753.1">
    <property type="nucleotide sequence ID" value="NZ_CP024201.1"/>
</dbReference>
<evidence type="ECO:0000313" key="3">
    <source>
        <dbReference type="Proteomes" id="UP000228945"/>
    </source>
</evidence>
<feature type="transmembrane region" description="Helical" evidence="1">
    <location>
        <begin position="51"/>
        <end position="69"/>
    </location>
</feature>
<dbReference type="AlphaFoldDB" id="A0A2D2AU52"/>
<name>A0A2D2AU52_9CAUL</name>